<gene>
    <name evidence="2" type="ORF">ACHE_40801A</name>
</gene>
<dbReference type="GeneID" id="66982596"/>
<protein>
    <submittedName>
        <fullName evidence="2">Uncharacterized protein</fullName>
    </submittedName>
</protein>
<evidence type="ECO:0000313" key="2">
    <source>
        <dbReference type="EMBL" id="BCR88237.1"/>
    </source>
</evidence>
<organism evidence="2 3">
    <name type="scientific">Aspergillus chevalieri</name>
    <name type="common">Eurotium chevalieri</name>
    <dbReference type="NCBI Taxonomy" id="182096"/>
    <lineage>
        <taxon>Eukaryota</taxon>
        <taxon>Fungi</taxon>
        <taxon>Dikarya</taxon>
        <taxon>Ascomycota</taxon>
        <taxon>Pezizomycotina</taxon>
        <taxon>Eurotiomycetes</taxon>
        <taxon>Eurotiomycetidae</taxon>
        <taxon>Eurotiales</taxon>
        <taxon>Aspergillaceae</taxon>
        <taxon>Aspergillus</taxon>
        <taxon>Aspergillus subgen. Aspergillus</taxon>
    </lineage>
</organism>
<reference evidence="2" key="1">
    <citation type="submission" date="2021-01" db="EMBL/GenBank/DDBJ databases">
        <authorList>
            <consortium name="Aspergillus chevalieri M1 genome sequencing consortium"/>
            <person name="Kazuki M."/>
            <person name="Futagami T."/>
        </authorList>
    </citation>
    <scope>NUCLEOTIDE SEQUENCE</scope>
    <source>
        <strain evidence="2">M1</strain>
    </source>
</reference>
<evidence type="ECO:0000313" key="3">
    <source>
        <dbReference type="Proteomes" id="UP000637239"/>
    </source>
</evidence>
<feature type="region of interest" description="Disordered" evidence="1">
    <location>
        <begin position="88"/>
        <end position="113"/>
    </location>
</feature>
<name>A0A7R7VPD4_ASPCH</name>
<dbReference type="EMBL" id="AP024419">
    <property type="protein sequence ID" value="BCR88237.1"/>
    <property type="molecule type" value="Genomic_DNA"/>
</dbReference>
<sequence>MTESLPKMASLAVKYSFSLIPTGFPGRPYKMSLFLFPLSPFSGHLFVSRHASRRTLLPNPASTVASTAFKTPFFFIHIISVCLNDAASSSSCEPQRAPVLDRSYPVRGDSDQT</sequence>
<proteinExistence type="predicted"/>
<keyword evidence="3" id="KW-1185">Reference proteome</keyword>
<dbReference type="RefSeq" id="XP_043136759.1">
    <property type="nucleotide sequence ID" value="XM_043279040.1"/>
</dbReference>
<accession>A0A7R7VPD4</accession>
<dbReference type="AlphaFoldDB" id="A0A7R7VPD4"/>
<evidence type="ECO:0000256" key="1">
    <source>
        <dbReference type="SAM" id="MobiDB-lite"/>
    </source>
</evidence>
<dbReference type="KEGG" id="ache:ACHE_40801A"/>
<reference evidence="2" key="2">
    <citation type="submission" date="2021-02" db="EMBL/GenBank/DDBJ databases">
        <title>Aspergillus chevalieri M1 genome sequence.</title>
        <authorList>
            <person name="Kadooka C."/>
            <person name="Mori K."/>
            <person name="Futagami T."/>
        </authorList>
    </citation>
    <scope>NUCLEOTIDE SEQUENCE</scope>
    <source>
        <strain evidence="2">M1</strain>
    </source>
</reference>
<dbReference type="Proteomes" id="UP000637239">
    <property type="component" value="Chromosome 4"/>
</dbReference>